<keyword evidence="5" id="KW-1185">Reference proteome</keyword>
<feature type="domain" description="Gfo/Idh/MocA-like oxidoreductase N-terminal" evidence="2">
    <location>
        <begin position="64"/>
        <end position="181"/>
    </location>
</feature>
<evidence type="ECO:0000313" key="5">
    <source>
        <dbReference type="Proteomes" id="UP001500841"/>
    </source>
</evidence>
<dbReference type="InterPro" id="IPR043906">
    <property type="entry name" value="Gfo/Idh/MocA_OxRdtase_bact_C"/>
</dbReference>
<dbReference type="PANTHER" id="PTHR43818">
    <property type="entry name" value="BCDNA.GH03377"/>
    <property type="match status" value="1"/>
</dbReference>
<dbReference type="Gene3D" id="3.30.360.10">
    <property type="entry name" value="Dihydrodipicolinate Reductase, domain 2"/>
    <property type="match status" value="1"/>
</dbReference>
<dbReference type="PANTHER" id="PTHR43818:SF10">
    <property type="entry name" value="NADH-DEPENDENT DEHYDROGENASE-RELATED"/>
    <property type="match status" value="1"/>
</dbReference>
<dbReference type="Gene3D" id="3.40.50.720">
    <property type="entry name" value="NAD(P)-binding Rossmann-like Domain"/>
    <property type="match status" value="1"/>
</dbReference>
<dbReference type="InterPro" id="IPR036291">
    <property type="entry name" value="NAD(P)-bd_dom_sf"/>
</dbReference>
<dbReference type="NCBIfam" id="TIGR01409">
    <property type="entry name" value="TAT_signal_seq"/>
    <property type="match status" value="1"/>
</dbReference>
<feature type="compositionally biased region" description="Polar residues" evidence="1">
    <location>
        <begin position="1"/>
        <end position="14"/>
    </location>
</feature>
<dbReference type="Pfam" id="PF01408">
    <property type="entry name" value="GFO_IDH_MocA"/>
    <property type="match status" value="1"/>
</dbReference>
<evidence type="ECO:0000313" key="4">
    <source>
        <dbReference type="EMBL" id="GAA4099507.1"/>
    </source>
</evidence>
<gene>
    <name evidence="4" type="ORF">GCM10022392_24750</name>
</gene>
<organism evidence="4 5">
    <name type="scientific">Mucilaginibacter panaciglaebae</name>
    <dbReference type="NCBI Taxonomy" id="502331"/>
    <lineage>
        <taxon>Bacteria</taxon>
        <taxon>Pseudomonadati</taxon>
        <taxon>Bacteroidota</taxon>
        <taxon>Sphingobacteriia</taxon>
        <taxon>Sphingobacteriales</taxon>
        <taxon>Sphingobacteriaceae</taxon>
        <taxon>Mucilaginibacter</taxon>
    </lineage>
</organism>
<dbReference type="PROSITE" id="PS51318">
    <property type="entry name" value="TAT"/>
    <property type="match status" value="1"/>
</dbReference>
<name>A0ABP7WXM5_9SPHI</name>
<protein>
    <submittedName>
        <fullName evidence="4">Gfo/Idh/MocA family oxidoreductase</fullName>
    </submittedName>
</protein>
<dbReference type="InterPro" id="IPR050463">
    <property type="entry name" value="Gfo/Idh/MocA_oxidrdct_glycsds"/>
</dbReference>
<evidence type="ECO:0000259" key="2">
    <source>
        <dbReference type="Pfam" id="PF01408"/>
    </source>
</evidence>
<dbReference type="SUPFAM" id="SSF55347">
    <property type="entry name" value="Glyceraldehyde-3-phosphate dehydrogenase-like, C-terminal domain"/>
    <property type="match status" value="1"/>
</dbReference>
<dbReference type="InterPro" id="IPR000683">
    <property type="entry name" value="Gfo/Idh/MocA-like_OxRdtase_N"/>
</dbReference>
<evidence type="ECO:0000259" key="3">
    <source>
        <dbReference type="Pfam" id="PF19051"/>
    </source>
</evidence>
<dbReference type="InterPro" id="IPR019546">
    <property type="entry name" value="TAT_signal_bac_arc"/>
</dbReference>
<reference evidence="5" key="1">
    <citation type="journal article" date="2019" name="Int. J. Syst. Evol. Microbiol.">
        <title>The Global Catalogue of Microorganisms (GCM) 10K type strain sequencing project: providing services to taxonomists for standard genome sequencing and annotation.</title>
        <authorList>
            <consortium name="The Broad Institute Genomics Platform"/>
            <consortium name="The Broad Institute Genome Sequencing Center for Infectious Disease"/>
            <person name="Wu L."/>
            <person name="Ma J."/>
        </authorList>
    </citation>
    <scope>NUCLEOTIDE SEQUENCE [LARGE SCALE GENOMIC DNA]</scope>
    <source>
        <strain evidence="5">JCM 17085</strain>
    </source>
</reference>
<dbReference type="EMBL" id="BAABCV010000008">
    <property type="protein sequence ID" value="GAA4099507.1"/>
    <property type="molecule type" value="Genomic_DNA"/>
</dbReference>
<dbReference type="Proteomes" id="UP001500841">
    <property type="component" value="Unassembled WGS sequence"/>
</dbReference>
<accession>A0ABP7WXM5</accession>
<feature type="compositionally biased region" description="Basic and acidic residues" evidence="1">
    <location>
        <begin position="15"/>
        <end position="28"/>
    </location>
</feature>
<evidence type="ECO:0000256" key="1">
    <source>
        <dbReference type="SAM" id="MobiDB-lite"/>
    </source>
</evidence>
<sequence length="519" mass="57534">MEHLTNNTSNIKTNNMKENEEKADSTSRRDFVKTSALAAAGFTIVPRFVLGKGYRAPSDTLYYASVGLGGKGTSDNAAFVASGKAKPAFLCDVDQDYAAHVFNKYPDAKKYVDWREMFDKEHKNFDAVHCATPDHTHAVVATAAMALKKHVYVQKPMAHDVYEARMMANMGKKYKVQTQMGNQGSSSDGVRQMMEWYDAGLIGDVTEVWCWTNRPVWPQGYYQANTPNGLQWPKQSTTPPSTLNWDLWQGTAKERPYPIGKDQPGGVQVLPFNWRGWWDFGTGVLGDMGAHILHGPMKVLNLKYVDKVSTSVGQGGSLETGPASSFTTMTFPKTNKTKGPVKVHWLDGGMIPPRPEELDPAEHWGEGDGGMLFIGTKGKMTAGCYASRARLLPTSRMDDLNVPEKYARVKNGTEGHYAQWVEACLAGYGNMETSSPFEEAALLTEAMLMCNLAIRGVNVPKLAAADAQQVEGRRRRGASYPARYIDLIYDAANLKVTNVDEVNQFVKRDYRQPWKLSGI</sequence>
<proteinExistence type="predicted"/>
<dbReference type="InterPro" id="IPR006311">
    <property type="entry name" value="TAT_signal"/>
</dbReference>
<dbReference type="Pfam" id="PF19051">
    <property type="entry name" value="GFO_IDH_MocA_C2"/>
    <property type="match status" value="1"/>
</dbReference>
<dbReference type="SUPFAM" id="SSF51735">
    <property type="entry name" value="NAD(P)-binding Rossmann-fold domains"/>
    <property type="match status" value="1"/>
</dbReference>
<feature type="region of interest" description="Disordered" evidence="1">
    <location>
        <begin position="1"/>
        <end position="28"/>
    </location>
</feature>
<feature type="domain" description="Gfo/Idh/MocA-like oxidoreductase bacterial type C-terminal" evidence="3">
    <location>
        <begin position="238"/>
        <end position="297"/>
    </location>
</feature>
<comment type="caution">
    <text evidence="4">The sequence shown here is derived from an EMBL/GenBank/DDBJ whole genome shotgun (WGS) entry which is preliminary data.</text>
</comment>